<dbReference type="Proteomes" id="UP000238007">
    <property type="component" value="Unassembled WGS sequence"/>
</dbReference>
<feature type="domain" description="DUF2087" evidence="1">
    <location>
        <begin position="80"/>
        <end position="149"/>
    </location>
</feature>
<reference evidence="2 3" key="1">
    <citation type="submission" date="2018-03" db="EMBL/GenBank/DDBJ databases">
        <title>Genomic Encyclopedia of Archaeal and Bacterial Type Strains, Phase II (KMG-II): from individual species to whole genera.</title>
        <authorList>
            <person name="Goeker M."/>
        </authorList>
    </citation>
    <scope>NUCLEOTIDE SEQUENCE [LARGE SCALE GENOMIC DNA]</scope>
    <source>
        <strain evidence="2 3">DSM 101533</strain>
    </source>
</reference>
<dbReference type="RefSeq" id="WP_106355661.1">
    <property type="nucleotide sequence ID" value="NZ_PVTP01000003.1"/>
</dbReference>
<evidence type="ECO:0000259" key="1">
    <source>
        <dbReference type="Pfam" id="PF09860"/>
    </source>
</evidence>
<dbReference type="EMBL" id="PVTP01000003">
    <property type="protein sequence ID" value="PRY78827.1"/>
    <property type="molecule type" value="Genomic_DNA"/>
</dbReference>
<organism evidence="2 3">
    <name type="scientific">Yoonia maritima</name>
    <dbReference type="NCBI Taxonomy" id="1435347"/>
    <lineage>
        <taxon>Bacteria</taxon>
        <taxon>Pseudomonadati</taxon>
        <taxon>Pseudomonadota</taxon>
        <taxon>Alphaproteobacteria</taxon>
        <taxon>Rhodobacterales</taxon>
        <taxon>Paracoccaceae</taxon>
        <taxon>Yoonia</taxon>
    </lineage>
</organism>
<dbReference type="AlphaFoldDB" id="A0A2T0W1I3"/>
<dbReference type="OrthoDB" id="6867569at2"/>
<evidence type="ECO:0000313" key="3">
    <source>
        <dbReference type="Proteomes" id="UP000238007"/>
    </source>
</evidence>
<proteinExistence type="predicted"/>
<sequence length="169" mass="18848">MPRQTQQIAISDLSAFTKALRSALQQQDSFPGHAKLLSLVAKAAGYDNYQHLKSDAPTLAKEPTTRTLEKAQRVFDDGTMTRWPQQTSVQGLCLWVFWAALPAKQDLSETQVNDVLKTGHSFGDHALLRRSLIDHRLVTRTTDGKTYRRIEQAPPADALALLAQVQRPS</sequence>
<dbReference type="InterPro" id="IPR018656">
    <property type="entry name" value="DUF2087"/>
</dbReference>
<evidence type="ECO:0000313" key="2">
    <source>
        <dbReference type="EMBL" id="PRY78827.1"/>
    </source>
</evidence>
<name>A0A2T0W1I3_9RHOB</name>
<protein>
    <submittedName>
        <fullName evidence="2">Uncharacterized protein DUF2087</fullName>
    </submittedName>
</protein>
<accession>A0A2T0W1I3</accession>
<comment type="caution">
    <text evidence="2">The sequence shown here is derived from an EMBL/GenBank/DDBJ whole genome shotgun (WGS) entry which is preliminary data.</text>
</comment>
<keyword evidence="3" id="KW-1185">Reference proteome</keyword>
<gene>
    <name evidence="2" type="ORF">CLV80_103153</name>
</gene>
<dbReference type="Pfam" id="PF09860">
    <property type="entry name" value="DUF2087"/>
    <property type="match status" value="1"/>
</dbReference>